<proteinExistence type="predicted"/>
<feature type="region of interest" description="Disordered" evidence="1">
    <location>
        <begin position="1"/>
        <end position="73"/>
    </location>
</feature>
<comment type="caution">
    <text evidence="2">The sequence shown here is derived from an EMBL/GenBank/DDBJ whole genome shotgun (WGS) entry which is preliminary data.</text>
</comment>
<evidence type="ECO:0000313" key="3">
    <source>
        <dbReference type="Proteomes" id="UP000275267"/>
    </source>
</evidence>
<accession>A0A3L6S6F2</accession>
<dbReference type="EMBL" id="PQIB02000005">
    <property type="protein sequence ID" value="RLN15803.1"/>
    <property type="molecule type" value="Genomic_DNA"/>
</dbReference>
<gene>
    <name evidence="2" type="ORF">C2845_PM02G05160</name>
</gene>
<protein>
    <submittedName>
        <fullName evidence="2">Uncharacterized protein</fullName>
    </submittedName>
</protein>
<sequence>MQGSGVPAAAVSGTSASLRSPGRPRPVCLPPTCPPAPTKLPHSDQPPACTKQPAAATARPRRLRPSTPPIQIQGTTCAHTGIVIHFFVLSPSRCGQPSEEEEWQLGRLCRRHLQNHGHAKPETP</sequence>
<keyword evidence="3" id="KW-1185">Reference proteome</keyword>
<evidence type="ECO:0000256" key="1">
    <source>
        <dbReference type="SAM" id="MobiDB-lite"/>
    </source>
</evidence>
<name>A0A3L6S6F2_PANMI</name>
<dbReference type="Proteomes" id="UP000275267">
    <property type="component" value="Unassembled WGS sequence"/>
</dbReference>
<organism evidence="2 3">
    <name type="scientific">Panicum miliaceum</name>
    <name type="common">Proso millet</name>
    <name type="synonym">Broomcorn millet</name>
    <dbReference type="NCBI Taxonomy" id="4540"/>
    <lineage>
        <taxon>Eukaryota</taxon>
        <taxon>Viridiplantae</taxon>
        <taxon>Streptophyta</taxon>
        <taxon>Embryophyta</taxon>
        <taxon>Tracheophyta</taxon>
        <taxon>Spermatophyta</taxon>
        <taxon>Magnoliopsida</taxon>
        <taxon>Liliopsida</taxon>
        <taxon>Poales</taxon>
        <taxon>Poaceae</taxon>
        <taxon>PACMAD clade</taxon>
        <taxon>Panicoideae</taxon>
        <taxon>Panicodae</taxon>
        <taxon>Paniceae</taxon>
        <taxon>Panicinae</taxon>
        <taxon>Panicum</taxon>
        <taxon>Panicum sect. Panicum</taxon>
    </lineage>
</organism>
<dbReference type="AlphaFoldDB" id="A0A3L6S6F2"/>
<evidence type="ECO:0000313" key="2">
    <source>
        <dbReference type="EMBL" id="RLN15803.1"/>
    </source>
</evidence>
<feature type="compositionally biased region" description="Pro residues" evidence="1">
    <location>
        <begin position="23"/>
        <end position="38"/>
    </location>
</feature>
<reference evidence="3" key="1">
    <citation type="journal article" date="2019" name="Nat. Commun.">
        <title>The genome of broomcorn millet.</title>
        <authorList>
            <person name="Zou C."/>
            <person name="Miki D."/>
            <person name="Li D."/>
            <person name="Tang Q."/>
            <person name="Xiao L."/>
            <person name="Rajput S."/>
            <person name="Deng P."/>
            <person name="Jia W."/>
            <person name="Huang R."/>
            <person name="Zhang M."/>
            <person name="Sun Y."/>
            <person name="Hu J."/>
            <person name="Fu X."/>
            <person name="Schnable P.S."/>
            <person name="Li F."/>
            <person name="Zhang H."/>
            <person name="Feng B."/>
            <person name="Zhu X."/>
            <person name="Liu R."/>
            <person name="Schnable J.C."/>
            <person name="Zhu J.-K."/>
            <person name="Zhang H."/>
        </authorList>
    </citation>
    <scope>NUCLEOTIDE SEQUENCE [LARGE SCALE GENOMIC DNA]</scope>
</reference>